<dbReference type="GO" id="GO:0005886">
    <property type="term" value="C:plasma membrane"/>
    <property type="evidence" value="ECO:0007669"/>
    <property type="project" value="TreeGrafter"/>
</dbReference>
<evidence type="ECO:0000313" key="7">
    <source>
        <dbReference type="Proteomes" id="UP000305948"/>
    </source>
</evidence>
<dbReference type="PANTHER" id="PTHR23501">
    <property type="entry name" value="MAJOR FACILITATOR SUPERFAMILY"/>
    <property type="match status" value="1"/>
</dbReference>
<sequence length="273" mass="28749">MGNWVWVHIDDSCYDSQSRDSGIHAVGWCRCGSGAYFMTKNMSSYEFTVISIKTLQTTTVAAQASVSRRDMSVVTAVRNFIRLLGGTLSLAVGASITNNSMRKVMTLLSLPAATINAVIDDPTLLGSSSSTGTLSGLGISQAAATHILSGYVNGFRVVFILNACLSVCTTLASVCLIRHKELTRGDEEGLKAQAQEVIGVSDDKIPVGSAELEMLTLARGTVDKQDVLDVSAVQGPEGPESGPLPTGVPLPTRTRGLHTRDAVCPTSRGSGED</sequence>
<keyword evidence="3" id="KW-1133">Transmembrane helix</keyword>
<evidence type="ECO:0000256" key="3">
    <source>
        <dbReference type="ARBA" id="ARBA00022989"/>
    </source>
</evidence>
<dbReference type="PANTHER" id="PTHR23501:SF189">
    <property type="entry name" value="DRUG TRANSPORTER, PUTATIVE (AFU_ORTHOLOGUE AFUA_4G03920)-RELATED"/>
    <property type="match status" value="1"/>
</dbReference>
<organism evidence="6 7">
    <name type="scientific">Heliocybe sulcata</name>
    <dbReference type="NCBI Taxonomy" id="5364"/>
    <lineage>
        <taxon>Eukaryota</taxon>
        <taxon>Fungi</taxon>
        <taxon>Dikarya</taxon>
        <taxon>Basidiomycota</taxon>
        <taxon>Agaricomycotina</taxon>
        <taxon>Agaricomycetes</taxon>
        <taxon>Gloeophyllales</taxon>
        <taxon>Gloeophyllaceae</taxon>
        <taxon>Heliocybe</taxon>
    </lineage>
</organism>
<dbReference type="GO" id="GO:0022857">
    <property type="term" value="F:transmembrane transporter activity"/>
    <property type="evidence" value="ECO:0007669"/>
    <property type="project" value="TreeGrafter"/>
</dbReference>
<keyword evidence="4" id="KW-0472">Membrane</keyword>
<evidence type="ECO:0000256" key="4">
    <source>
        <dbReference type="ARBA" id="ARBA00023136"/>
    </source>
</evidence>
<evidence type="ECO:0000313" key="6">
    <source>
        <dbReference type="EMBL" id="TFK50731.1"/>
    </source>
</evidence>
<evidence type="ECO:0000256" key="2">
    <source>
        <dbReference type="ARBA" id="ARBA00022692"/>
    </source>
</evidence>
<protein>
    <submittedName>
        <fullName evidence="6">Uncharacterized protein</fullName>
    </submittedName>
</protein>
<name>A0A5C3NA66_9AGAM</name>
<dbReference type="OrthoDB" id="10021397at2759"/>
<keyword evidence="2" id="KW-0812">Transmembrane</keyword>
<comment type="subcellular location">
    <subcellularLocation>
        <location evidence="1">Membrane</location>
        <topology evidence="1">Multi-pass membrane protein</topology>
    </subcellularLocation>
</comment>
<keyword evidence="7" id="KW-1185">Reference proteome</keyword>
<proteinExistence type="predicted"/>
<dbReference type="EMBL" id="ML213512">
    <property type="protein sequence ID" value="TFK50731.1"/>
    <property type="molecule type" value="Genomic_DNA"/>
</dbReference>
<feature type="region of interest" description="Disordered" evidence="5">
    <location>
        <begin position="232"/>
        <end position="273"/>
    </location>
</feature>
<evidence type="ECO:0000256" key="5">
    <source>
        <dbReference type="SAM" id="MobiDB-lite"/>
    </source>
</evidence>
<reference evidence="6 7" key="1">
    <citation type="journal article" date="2019" name="Nat. Ecol. Evol.">
        <title>Megaphylogeny resolves global patterns of mushroom evolution.</title>
        <authorList>
            <person name="Varga T."/>
            <person name="Krizsan K."/>
            <person name="Foldi C."/>
            <person name="Dima B."/>
            <person name="Sanchez-Garcia M."/>
            <person name="Sanchez-Ramirez S."/>
            <person name="Szollosi G.J."/>
            <person name="Szarkandi J.G."/>
            <person name="Papp V."/>
            <person name="Albert L."/>
            <person name="Andreopoulos W."/>
            <person name="Angelini C."/>
            <person name="Antonin V."/>
            <person name="Barry K.W."/>
            <person name="Bougher N.L."/>
            <person name="Buchanan P."/>
            <person name="Buyck B."/>
            <person name="Bense V."/>
            <person name="Catcheside P."/>
            <person name="Chovatia M."/>
            <person name="Cooper J."/>
            <person name="Damon W."/>
            <person name="Desjardin D."/>
            <person name="Finy P."/>
            <person name="Geml J."/>
            <person name="Haridas S."/>
            <person name="Hughes K."/>
            <person name="Justo A."/>
            <person name="Karasinski D."/>
            <person name="Kautmanova I."/>
            <person name="Kiss B."/>
            <person name="Kocsube S."/>
            <person name="Kotiranta H."/>
            <person name="LaButti K.M."/>
            <person name="Lechner B.E."/>
            <person name="Liimatainen K."/>
            <person name="Lipzen A."/>
            <person name="Lukacs Z."/>
            <person name="Mihaltcheva S."/>
            <person name="Morgado L.N."/>
            <person name="Niskanen T."/>
            <person name="Noordeloos M.E."/>
            <person name="Ohm R.A."/>
            <person name="Ortiz-Santana B."/>
            <person name="Ovrebo C."/>
            <person name="Racz N."/>
            <person name="Riley R."/>
            <person name="Savchenko A."/>
            <person name="Shiryaev A."/>
            <person name="Soop K."/>
            <person name="Spirin V."/>
            <person name="Szebenyi C."/>
            <person name="Tomsovsky M."/>
            <person name="Tulloss R.E."/>
            <person name="Uehling J."/>
            <person name="Grigoriev I.V."/>
            <person name="Vagvolgyi C."/>
            <person name="Papp T."/>
            <person name="Martin F.M."/>
            <person name="Miettinen O."/>
            <person name="Hibbett D.S."/>
            <person name="Nagy L.G."/>
        </authorList>
    </citation>
    <scope>NUCLEOTIDE SEQUENCE [LARGE SCALE GENOMIC DNA]</scope>
    <source>
        <strain evidence="6 7">OMC1185</strain>
    </source>
</reference>
<dbReference type="Proteomes" id="UP000305948">
    <property type="component" value="Unassembled WGS sequence"/>
</dbReference>
<gene>
    <name evidence="6" type="ORF">OE88DRAFT_1645036</name>
</gene>
<evidence type="ECO:0000256" key="1">
    <source>
        <dbReference type="ARBA" id="ARBA00004141"/>
    </source>
</evidence>
<dbReference type="AlphaFoldDB" id="A0A5C3NA66"/>
<accession>A0A5C3NA66</accession>